<organism evidence="8 9">
    <name type="scientific">Amycolatopsis echigonensis</name>
    <dbReference type="NCBI Taxonomy" id="2576905"/>
    <lineage>
        <taxon>Bacteria</taxon>
        <taxon>Bacillati</taxon>
        <taxon>Actinomycetota</taxon>
        <taxon>Actinomycetes</taxon>
        <taxon>Pseudonocardiales</taxon>
        <taxon>Pseudonocardiaceae</taxon>
        <taxon>Amycolatopsis</taxon>
    </lineage>
</organism>
<evidence type="ECO:0000256" key="3">
    <source>
        <dbReference type="ARBA" id="ARBA00023002"/>
    </source>
</evidence>
<dbReference type="PANTHER" id="PTHR43741">
    <property type="entry name" value="FMN-DEPENDENT NADH-AZOREDUCTASE 1"/>
    <property type="match status" value="1"/>
</dbReference>
<reference evidence="8 9" key="1">
    <citation type="submission" date="2017-12" db="EMBL/GenBank/DDBJ databases">
        <title>Sequencing the genomes of 1000 Actinobacteria strains.</title>
        <authorList>
            <person name="Klenk H.-P."/>
        </authorList>
    </citation>
    <scope>NUCLEOTIDE SEQUENCE [LARGE SCALE GENOMIC DNA]</scope>
    <source>
        <strain evidence="8 9">DSM 45165</strain>
    </source>
</reference>
<sequence>MTVMLAPLLHVDSSADREASVSRQLGALFADEWRRGGGIVRHRDVSAEPVAPLREAYARLGRRVERKGVLSLEDIATLIEDDDEQREWDLTLPLVNEVREARAVLLGVPMYNFGVPATLKAWIDRISFPGVFVDPETGRKLLADKEFVVVAARGGGYGPGTPREKFEFQESYLRACLGDKGVDPERLTFVSQEFTRVGDVPALDGLEDLAAASRTAARSRVVELAGRLTR</sequence>
<gene>
    <name evidence="6" type="primary">azoR</name>
    <name evidence="8" type="ORF">ATK30_8758</name>
</gene>
<dbReference type="GO" id="GO:0009055">
    <property type="term" value="F:electron transfer activity"/>
    <property type="evidence" value="ECO:0007669"/>
    <property type="project" value="UniProtKB-UniRule"/>
</dbReference>
<name>A0A2N3WV63_9PSEU</name>
<keyword evidence="4 6" id="KW-0520">NAD</keyword>
<evidence type="ECO:0000256" key="6">
    <source>
        <dbReference type="HAMAP-Rule" id="MF_01216"/>
    </source>
</evidence>
<dbReference type="HAMAP" id="MF_01216">
    <property type="entry name" value="Azoreductase_type1"/>
    <property type="match status" value="1"/>
</dbReference>
<keyword evidence="2 6" id="KW-0288">FMN</keyword>
<proteinExistence type="inferred from homology"/>
<keyword evidence="3 6" id="KW-0560">Oxidoreductase</keyword>
<comment type="catalytic activity">
    <reaction evidence="5">
        <text>N,N-dimethyl-1,4-phenylenediamine + anthranilate + 2 NAD(+) = 2-(4-dimethylaminophenyl)diazenylbenzoate + 2 NADH + 2 H(+)</text>
        <dbReference type="Rhea" id="RHEA:55872"/>
        <dbReference type="ChEBI" id="CHEBI:15378"/>
        <dbReference type="ChEBI" id="CHEBI:15783"/>
        <dbReference type="ChEBI" id="CHEBI:16567"/>
        <dbReference type="ChEBI" id="CHEBI:57540"/>
        <dbReference type="ChEBI" id="CHEBI:57945"/>
        <dbReference type="ChEBI" id="CHEBI:71579"/>
        <dbReference type="EC" id="1.7.1.17"/>
    </reaction>
    <physiologicalReaction direction="right-to-left" evidence="5">
        <dbReference type="Rhea" id="RHEA:55874"/>
    </physiologicalReaction>
</comment>
<comment type="function">
    <text evidence="6">Quinone reductase that provides resistance to thiol-specific stress caused by electrophilic quinones.</text>
</comment>
<evidence type="ECO:0000259" key="7">
    <source>
        <dbReference type="Pfam" id="PF02525"/>
    </source>
</evidence>
<dbReference type="EMBL" id="PJMY01000003">
    <property type="protein sequence ID" value="PKV97758.1"/>
    <property type="molecule type" value="Genomic_DNA"/>
</dbReference>
<dbReference type="GO" id="GO:0016655">
    <property type="term" value="F:oxidoreductase activity, acting on NAD(P)H, quinone or similar compound as acceptor"/>
    <property type="evidence" value="ECO:0007669"/>
    <property type="project" value="InterPro"/>
</dbReference>
<protein>
    <recommendedName>
        <fullName evidence="6">FMN dependent NADH:quinone oxidoreductase</fullName>
        <ecNumber evidence="6">1.6.5.-</ecNumber>
    </recommendedName>
    <alternativeName>
        <fullName evidence="6">Azo-dye reductase</fullName>
    </alternativeName>
    <alternativeName>
        <fullName evidence="6">FMN-dependent NADH-azo compound oxidoreductase</fullName>
    </alternativeName>
    <alternativeName>
        <fullName evidence="6">FMN-dependent NADH-azoreductase</fullName>
        <ecNumber evidence="6">1.7.1.17</ecNumber>
    </alternativeName>
</protein>
<dbReference type="EC" id="1.6.5.-" evidence="6"/>
<dbReference type="Pfam" id="PF02525">
    <property type="entry name" value="Flavodoxin_2"/>
    <property type="match status" value="1"/>
</dbReference>
<feature type="binding site" evidence="6">
    <location>
        <begin position="20"/>
        <end position="22"/>
    </location>
    <ligand>
        <name>FMN</name>
        <dbReference type="ChEBI" id="CHEBI:58210"/>
    </ligand>
</feature>
<feature type="binding site" evidence="6">
    <location>
        <begin position="110"/>
        <end position="113"/>
    </location>
    <ligand>
        <name>FMN</name>
        <dbReference type="ChEBI" id="CHEBI:58210"/>
    </ligand>
</feature>
<keyword evidence="1 6" id="KW-0285">Flavoprotein</keyword>
<dbReference type="Gene3D" id="3.40.50.360">
    <property type="match status" value="1"/>
</dbReference>
<dbReference type="AlphaFoldDB" id="A0A2N3WV63"/>
<comment type="similarity">
    <text evidence="6">Belongs to the azoreductase type 1 family.</text>
</comment>
<comment type="function">
    <text evidence="6">Also exhibits azoreductase activity. Catalyzes the reductive cleavage of the azo bond in aromatic azo compounds to the corresponding amines.</text>
</comment>
<keyword evidence="9" id="KW-1185">Reference proteome</keyword>
<comment type="caution">
    <text evidence="8">The sequence shown here is derived from an EMBL/GenBank/DDBJ whole genome shotgun (WGS) entry which is preliminary data.</text>
</comment>
<feature type="binding site" evidence="6">
    <location>
        <position position="14"/>
    </location>
    <ligand>
        <name>FMN</name>
        <dbReference type="ChEBI" id="CHEBI:58210"/>
    </ligand>
</feature>
<dbReference type="GO" id="GO:0016652">
    <property type="term" value="F:oxidoreductase activity, acting on NAD(P)H as acceptor"/>
    <property type="evidence" value="ECO:0007669"/>
    <property type="project" value="UniProtKB-UniRule"/>
</dbReference>
<dbReference type="InterPro" id="IPR003680">
    <property type="entry name" value="Flavodoxin_fold"/>
</dbReference>
<dbReference type="InterPro" id="IPR029039">
    <property type="entry name" value="Flavoprotein-like_sf"/>
</dbReference>
<dbReference type="Proteomes" id="UP000233750">
    <property type="component" value="Unassembled WGS sequence"/>
</dbReference>
<dbReference type="GO" id="GO:0010181">
    <property type="term" value="F:FMN binding"/>
    <property type="evidence" value="ECO:0007669"/>
    <property type="project" value="UniProtKB-UniRule"/>
</dbReference>
<dbReference type="PANTHER" id="PTHR43741:SF4">
    <property type="entry name" value="FMN-DEPENDENT NADH:QUINONE OXIDOREDUCTASE"/>
    <property type="match status" value="1"/>
</dbReference>
<dbReference type="RefSeq" id="WP_244194901.1">
    <property type="nucleotide sequence ID" value="NZ_PJMY01000003.1"/>
</dbReference>
<evidence type="ECO:0000256" key="4">
    <source>
        <dbReference type="ARBA" id="ARBA00023027"/>
    </source>
</evidence>
<dbReference type="InterPro" id="IPR023048">
    <property type="entry name" value="NADH:quinone_OxRdtase_FMN_depd"/>
</dbReference>
<evidence type="ECO:0000256" key="2">
    <source>
        <dbReference type="ARBA" id="ARBA00022643"/>
    </source>
</evidence>
<evidence type="ECO:0000313" key="9">
    <source>
        <dbReference type="Proteomes" id="UP000233750"/>
    </source>
</evidence>
<feature type="domain" description="Flavodoxin-like fold" evidence="7">
    <location>
        <begin position="8"/>
        <end position="190"/>
    </location>
</feature>
<accession>A0A2N3WV63</accession>
<comment type="subunit">
    <text evidence="6">Homodimer.</text>
</comment>
<comment type="catalytic activity">
    <reaction evidence="6">
        <text>2 a quinone + NADH + H(+) = 2 a 1,4-benzosemiquinone + NAD(+)</text>
        <dbReference type="Rhea" id="RHEA:65952"/>
        <dbReference type="ChEBI" id="CHEBI:15378"/>
        <dbReference type="ChEBI" id="CHEBI:57540"/>
        <dbReference type="ChEBI" id="CHEBI:57945"/>
        <dbReference type="ChEBI" id="CHEBI:132124"/>
        <dbReference type="ChEBI" id="CHEBI:134225"/>
    </reaction>
</comment>
<comment type="cofactor">
    <cofactor evidence="6">
        <name>FMN</name>
        <dbReference type="ChEBI" id="CHEBI:58210"/>
    </cofactor>
    <text evidence="6">Binds 1 FMN per subunit.</text>
</comment>
<dbReference type="InterPro" id="IPR050104">
    <property type="entry name" value="FMN-dep_NADH:Q_OxRdtase_AzoR1"/>
</dbReference>
<comment type="caution">
    <text evidence="6">Lacks conserved residue(s) required for the propagation of feature annotation.</text>
</comment>
<evidence type="ECO:0000256" key="1">
    <source>
        <dbReference type="ARBA" id="ARBA00022630"/>
    </source>
</evidence>
<dbReference type="EC" id="1.7.1.17" evidence="6"/>
<evidence type="ECO:0000313" key="8">
    <source>
        <dbReference type="EMBL" id="PKV97758.1"/>
    </source>
</evidence>
<evidence type="ECO:0000256" key="5">
    <source>
        <dbReference type="ARBA" id="ARBA00048542"/>
    </source>
</evidence>
<dbReference type="SUPFAM" id="SSF52218">
    <property type="entry name" value="Flavoproteins"/>
    <property type="match status" value="1"/>
</dbReference>